<dbReference type="NCBIfam" id="NF007129">
    <property type="entry name" value="PRK09570.1"/>
    <property type="match status" value="1"/>
</dbReference>
<reference evidence="12" key="2">
    <citation type="submission" date="2020-06" db="EMBL/GenBank/DDBJ databases">
        <authorList>
            <person name="Sheffer M."/>
        </authorList>
    </citation>
    <scope>NUCLEOTIDE SEQUENCE</scope>
</reference>
<keyword evidence="4" id="KW-0804">Transcription</keyword>
<comment type="caution">
    <text evidence="12">The sequence shown here is derived from an EMBL/GenBank/DDBJ whole genome shotgun (WGS) entry which is preliminary data.</text>
</comment>
<dbReference type="InterPro" id="IPR005571">
    <property type="entry name" value="RNA_pol_Rpb5_N"/>
</dbReference>
<evidence type="ECO:0000256" key="1">
    <source>
        <dbReference type="ARBA" id="ARBA00004123"/>
    </source>
</evidence>
<dbReference type="GO" id="GO:0003677">
    <property type="term" value="F:DNA binding"/>
    <property type="evidence" value="ECO:0007669"/>
    <property type="project" value="InterPro"/>
</dbReference>
<evidence type="ECO:0000313" key="13">
    <source>
        <dbReference type="Proteomes" id="UP000807504"/>
    </source>
</evidence>
<dbReference type="GO" id="GO:0005736">
    <property type="term" value="C:RNA polymerase I complex"/>
    <property type="evidence" value="ECO:0007669"/>
    <property type="project" value="TreeGrafter"/>
</dbReference>
<evidence type="ECO:0000256" key="3">
    <source>
        <dbReference type="ARBA" id="ARBA00022478"/>
    </source>
</evidence>
<evidence type="ECO:0000256" key="4">
    <source>
        <dbReference type="ARBA" id="ARBA00023163"/>
    </source>
</evidence>
<comment type="function">
    <text evidence="8">DNA-dependent RNA polymerase catalyzes the transcription of DNA into RNA using the four ribonucleoside triphosphates as substrates. Common component of RNA polymerases I, II and III which synthesize ribosomal RNA precursors, mRNA precursors and many functional non-coding RNAs, and small RNAs, such as 5S rRNA and tRNAs, respectively. Pol II is the central component of the basal RNA polymerase II transcription machinery. Pols are composed of mobile elements that move relative to each other. In Pol II, RPB5 is part of the lower jaw surrounding the central large cleft and thought to grab the incoming DNA template. Seems to be the major component in this process.</text>
</comment>
<sequence length="209" mass="24595">MNDEAECKKLWRVRCTIMQMCHDRGYIVTQKELEETFEEFKEKFGDKPSEKQPARSDLNVLVAHKDDATDLFVFFLDEDKAGTKDIRTIFRQMQEKNVFKAIIVLKNTITPQAKCIVAEMAPKYTVEYFHDLELLINVTDHELVPEHVLMKPEEQTELLNRYKMKENELMRILANDPVARYYGLKKGQVVKIIRKSETAGRYITYRLVV</sequence>
<evidence type="ECO:0000256" key="5">
    <source>
        <dbReference type="ARBA" id="ARBA00023242"/>
    </source>
</evidence>
<evidence type="ECO:0000313" key="12">
    <source>
        <dbReference type="EMBL" id="KAF8777501.1"/>
    </source>
</evidence>
<dbReference type="InterPro" id="IPR020608">
    <property type="entry name" value="RNA_pol_subH/Rpb5_CS"/>
</dbReference>
<dbReference type="InterPro" id="IPR000783">
    <property type="entry name" value="RNA_pol_subH/Rpb5_C"/>
</dbReference>
<dbReference type="GO" id="GO:0006362">
    <property type="term" value="P:transcription elongation by RNA polymerase I"/>
    <property type="evidence" value="ECO:0007669"/>
    <property type="project" value="TreeGrafter"/>
</dbReference>
<dbReference type="PANTHER" id="PTHR10535">
    <property type="entry name" value="DNA-DIRECTED RNA POLYMERASES I, II, AND III SUBUNIT RPABC1"/>
    <property type="match status" value="1"/>
</dbReference>
<comment type="subunit">
    <text evidence="9">Component of the RNA polymerase I (Pol I), RNA polymerase II (Pol II) and RNA polymerase III (Pol III) complexes consisting of at least 13, 12 and 17 subunits, respectively. In RNA Pol II, this subunit is present in 2-fold molar excess over the other subunits.</text>
</comment>
<dbReference type="PIRSF" id="PIRSF000747">
    <property type="entry name" value="RPB5"/>
    <property type="match status" value="1"/>
</dbReference>
<dbReference type="Gene3D" id="3.40.1340.10">
    <property type="entry name" value="RNA polymerase, Rpb5, N-terminal domain"/>
    <property type="match status" value="1"/>
</dbReference>
<dbReference type="GO" id="GO:0006366">
    <property type="term" value="P:transcription by RNA polymerase II"/>
    <property type="evidence" value="ECO:0007669"/>
    <property type="project" value="TreeGrafter"/>
</dbReference>
<dbReference type="InterPro" id="IPR036710">
    <property type="entry name" value="RNA_pol_Rpb5_N_sf"/>
</dbReference>
<accession>A0A8T0EQ42</accession>
<dbReference type="Proteomes" id="UP000807504">
    <property type="component" value="Unassembled WGS sequence"/>
</dbReference>
<gene>
    <name evidence="12" type="ORF">HNY73_014356</name>
</gene>
<reference evidence="12" key="1">
    <citation type="journal article" date="2020" name="bioRxiv">
        <title>Chromosome-level reference genome of the European wasp spider Argiope bruennichi: a resource for studies on range expansion and evolutionary adaptation.</title>
        <authorList>
            <person name="Sheffer M.M."/>
            <person name="Hoppe A."/>
            <person name="Krehenwinkel H."/>
            <person name="Uhl G."/>
            <person name="Kuss A.W."/>
            <person name="Jensen L."/>
            <person name="Jensen C."/>
            <person name="Gillespie R.G."/>
            <person name="Hoff K.J."/>
            <person name="Prost S."/>
        </authorList>
    </citation>
    <scope>NUCLEOTIDE SEQUENCE</scope>
</reference>
<dbReference type="GO" id="GO:0042797">
    <property type="term" value="P:tRNA transcription by RNA polymerase III"/>
    <property type="evidence" value="ECO:0007669"/>
    <property type="project" value="TreeGrafter"/>
</dbReference>
<dbReference type="SUPFAM" id="SSF55287">
    <property type="entry name" value="RPB5-like RNA polymerase subunit"/>
    <property type="match status" value="1"/>
</dbReference>
<dbReference type="PANTHER" id="PTHR10535:SF0">
    <property type="entry name" value="DNA-DIRECTED RNA POLYMERASES I, II, AND III SUBUNIT RPABC1"/>
    <property type="match status" value="1"/>
</dbReference>
<dbReference type="AlphaFoldDB" id="A0A8T0EQ42"/>
<name>A0A8T0EQ42_ARGBR</name>
<dbReference type="EMBL" id="JABXBU010002072">
    <property type="protein sequence ID" value="KAF8777501.1"/>
    <property type="molecule type" value="Genomic_DNA"/>
</dbReference>
<evidence type="ECO:0000256" key="8">
    <source>
        <dbReference type="ARBA" id="ARBA00060082"/>
    </source>
</evidence>
<dbReference type="FunFam" id="3.40.1340.10:FF:000001">
    <property type="entry name" value="DNA-directed RNA polymerases I, II, and III subunit RPABC1"/>
    <property type="match status" value="1"/>
</dbReference>
<proteinExistence type="inferred from homology"/>
<dbReference type="HAMAP" id="MF_00025">
    <property type="entry name" value="RNApol_Rpo5_RPB5"/>
    <property type="match status" value="1"/>
</dbReference>
<dbReference type="GO" id="GO:0003899">
    <property type="term" value="F:DNA-directed RNA polymerase activity"/>
    <property type="evidence" value="ECO:0007669"/>
    <property type="project" value="InterPro"/>
</dbReference>
<evidence type="ECO:0000256" key="2">
    <source>
        <dbReference type="ARBA" id="ARBA00020809"/>
    </source>
</evidence>
<dbReference type="Pfam" id="PF01191">
    <property type="entry name" value="RNA_pol_Rpb5_C"/>
    <property type="match status" value="1"/>
</dbReference>
<feature type="domain" description="RNA polymerase subunit H/Rpb5 C-terminal" evidence="10">
    <location>
        <begin position="136"/>
        <end position="208"/>
    </location>
</feature>
<organism evidence="12 13">
    <name type="scientific">Argiope bruennichi</name>
    <name type="common">Wasp spider</name>
    <name type="synonym">Aranea bruennichi</name>
    <dbReference type="NCBI Taxonomy" id="94029"/>
    <lineage>
        <taxon>Eukaryota</taxon>
        <taxon>Metazoa</taxon>
        <taxon>Ecdysozoa</taxon>
        <taxon>Arthropoda</taxon>
        <taxon>Chelicerata</taxon>
        <taxon>Arachnida</taxon>
        <taxon>Araneae</taxon>
        <taxon>Araneomorphae</taxon>
        <taxon>Entelegynae</taxon>
        <taxon>Araneoidea</taxon>
        <taxon>Araneidae</taxon>
        <taxon>Argiope</taxon>
    </lineage>
</organism>
<dbReference type="Gene3D" id="3.90.940.20">
    <property type="entry name" value="RPB5-like RNA polymerase subunit"/>
    <property type="match status" value="1"/>
</dbReference>
<evidence type="ECO:0000256" key="7">
    <source>
        <dbReference type="ARBA" id="ARBA00032836"/>
    </source>
</evidence>
<evidence type="ECO:0000259" key="10">
    <source>
        <dbReference type="Pfam" id="PF01191"/>
    </source>
</evidence>
<keyword evidence="3 12" id="KW-0240">DNA-directed RNA polymerase</keyword>
<dbReference type="InterPro" id="IPR035913">
    <property type="entry name" value="RPB5-like_sf"/>
</dbReference>
<dbReference type="Pfam" id="PF03871">
    <property type="entry name" value="RNA_pol_Rpb5_N"/>
    <property type="match status" value="1"/>
</dbReference>
<evidence type="ECO:0000259" key="11">
    <source>
        <dbReference type="Pfam" id="PF03871"/>
    </source>
</evidence>
<keyword evidence="5" id="KW-0539">Nucleus</keyword>
<evidence type="ECO:0000256" key="9">
    <source>
        <dbReference type="ARBA" id="ARBA00064429"/>
    </source>
</evidence>
<dbReference type="GO" id="GO:0005665">
    <property type="term" value="C:RNA polymerase II, core complex"/>
    <property type="evidence" value="ECO:0007669"/>
    <property type="project" value="TreeGrafter"/>
</dbReference>
<dbReference type="PROSITE" id="PS01110">
    <property type="entry name" value="RNA_POL_H_23KD"/>
    <property type="match status" value="1"/>
</dbReference>
<feature type="domain" description="RNA polymerase Rpb5 N-terminal" evidence="11">
    <location>
        <begin position="4"/>
        <end position="93"/>
    </location>
</feature>
<dbReference type="GO" id="GO:0005666">
    <property type="term" value="C:RNA polymerase III complex"/>
    <property type="evidence" value="ECO:0007669"/>
    <property type="project" value="TreeGrafter"/>
</dbReference>
<comment type="similarity">
    <text evidence="6">Belongs to the archaeal Rpo5/eukaryotic RPB5 RNA polymerase subunit family.</text>
</comment>
<evidence type="ECO:0000256" key="6">
    <source>
        <dbReference type="ARBA" id="ARBA00025765"/>
    </source>
</evidence>
<dbReference type="InterPro" id="IPR014381">
    <property type="entry name" value="Arch_Rpo5/euc_Rpb5"/>
</dbReference>
<protein>
    <recommendedName>
        <fullName evidence="2">DNA-directed RNA polymerases I, II, and III subunit RPABC1</fullName>
    </recommendedName>
    <alternativeName>
        <fullName evidence="7">RPB5 homolog</fullName>
    </alternativeName>
</protein>
<dbReference type="SUPFAM" id="SSF53036">
    <property type="entry name" value="Eukaryotic RPB5 N-terminal domain"/>
    <property type="match status" value="1"/>
</dbReference>
<comment type="subcellular location">
    <subcellularLocation>
        <location evidence="1">Nucleus</location>
    </subcellularLocation>
</comment>
<dbReference type="FunFam" id="3.90.940.20:FF:000001">
    <property type="entry name" value="DNA-directed RNA polymerases I, II, and III subunit RPABC1"/>
    <property type="match status" value="1"/>
</dbReference>
<keyword evidence="13" id="KW-1185">Reference proteome</keyword>